<dbReference type="AlphaFoldDB" id="A0A812XXK3"/>
<organism evidence="4 5">
    <name type="scientific">Symbiodinium pilosum</name>
    <name type="common">Dinoflagellate</name>
    <dbReference type="NCBI Taxonomy" id="2952"/>
    <lineage>
        <taxon>Eukaryota</taxon>
        <taxon>Sar</taxon>
        <taxon>Alveolata</taxon>
        <taxon>Dinophyceae</taxon>
        <taxon>Suessiales</taxon>
        <taxon>Symbiodiniaceae</taxon>
        <taxon>Symbiodinium</taxon>
    </lineage>
</organism>
<dbReference type="OrthoDB" id="440704at2759"/>
<feature type="region of interest" description="Disordered" evidence="2">
    <location>
        <begin position="18"/>
        <end position="38"/>
    </location>
</feature>
<sequence length="254" mass="28566">MSLELEYRNTFIDIKEEAEEVETSSKVRGHSSPPGRTRRVSFTMETEQEEDAMRTYVSNLAKSALFFRKDLDTSAAPSENSVEPASVLPSFLPAVPSAGSLGHPEACRRPCIYFISGHCSSSDDCAYCHLPHTEKMPKLDKKQRIMVQQFSQSQLLTLLLPLCRTRAERCDFSKEAAEILNIMEESSSATPLPEFVSSRELRNLRKTLSRMNFATLIGLLTHQSTSQPGDHLLARLVDTMEDLRQQLAVWEVSP</sequence>
<evidence type="ECO:0000256" key="2">
    <source>
        <dbReference type="SAM" id="MobiDB-lite"/>
    </source>
</evidence>
<evidence type="ECO:0000259" key="3">
    <source>
        <dbReference type="PROSITE" id="PS50103"/>
    </source>
</evidence>
<gene>
    <name evidence="4" type="ORF">SPIL2461_LOCUS21744</name>
</gene>
<evidence type="ECO:0000313" key="5">
    <source>
        <dbReference type="Proteomes" id="UP000649617"/>
    </source>
</evidence>
<dbReference type="InterPro" id="IPR000571">
    <property type="entry name" value="Znf_CCCH"/>
</dbReference>
<evidence type="ECO:0000256" key="1">
    <source>
        <dbReference type="PROSITE-ProRule" id="PRU00723"/>
    </source>
</evidence>
<comment type="caution">
    <text evidence="4">The sequence shown here is derived from an EMBL/GenBank/DDBJ whole genome shotgun (WGS) entry which is preliminary data.</text>
</comment>
<dbReference type="GO" id="GO:0008270">
    <property type="term" value="F:zinc ion binding"/>
    <property type="evidence" value="ECO:0007669"/>
    <property type="project" value="UniProtKB-KW"/>
</dbReference>
<protein>
    <recommendedName>
        <fullName evidence="3">C3H1-type domain-containing protein</fullName>
    </recommendedName>
</protein>
<accession>A0A812XXK3</accession>
<dbReference type="PROSITE" id="PS50103">
    <property type="entry name" value="ZF_C3H1"/>
    <property type="match status" value="1"/>
</dbReference>
<dbReference type="EMBL" id="CAJNIZ010046551">
    <property type="protein sequence ID" value="CAE7751115.1"/>
    <property type="molecule type" value="Genomic_DNA"/>
</dbReference>
<proteinExistence type="predicted"/>
<keyword evidence="5" id="KW-1185">Reference proteome</keyword>
<evidence type="ECO:0000313" key="4">
    <source>
        <dbReference type="EMBL" id="CAE7751115.1"/>
    </source>
</evidence>
<keyword evidence="1" id="KW-0479">Metal-binding</keyword>
<keyword evidence="1" id="KW-0863">Zinc-finger</keyword>
<name>A0A812XXK3_SYMPI</name>
<dbReference type="Proteomes" id="UP000649617">
    <property type="component" value="Unassembled WGS sequence"/>
</dbReference>
<feature type="zinc finger region" description="C3H1-type" evidence="1">
    <location>
        <begin position="105"/>
        <end position="132"/>
    </location>
</feature>
<keyword evidence="1" id="KW-0862">Zinc</keyword>
<reference evidence="4" key="1">
    <citation type="submission" date="2021-02" db="EMBL/GenBank/DDBJ databases">
        <authorList>
            <person name="Dougan E. K."/>
            <person name="Rhodes N."/>
            <person name="Thang M."/>
            <person name="Chan C."/>
        </authorList>
    </citation>
    <scope>NUCLEOTIDE SEQUENCE</scope>
</reference>
<feature type="domain" description="C3H1-type" evidence="3">
    <location>
        <begin position="105"/>
        <end position="132"/>
    </location>
</feature>